<evidence type="ECO:0000259" key="1">
    <source>
        <dbReference type="PROSITE" id="PS51819"/>
    </source>
</evidence>
<evidence type="ECO:0000313" key="3">
    <source>
        <dbReference type="Proteomes" id="UP000184603"/>
    </source>
</evidence>
<dbReference type="Proteomes" id="UP000184603">
    <property type="component" value="Unassembled WGS sequence"/>
</dbReference>
<gene>
    <name evidence="2" type="ORF">SAMN02745220_00290</name>
</gene>
<dbReference type="PROSITE" id="PS51819">
    <property type="entry name" value="VOC"/>
    <property type="match status" value="1"/>
</dbReference>
<dbReference type="AlphaFoldDB" id="A0A1M7XWF9"/>
<protein>
    <submittedName>
        <fullName evidence="2">Glyoxalase/Bleomycin resistance protein/Dioxygenase superfamily protein</fullName>
    </submittedName>
</protein>
<sequence>MSRFLGEIRQLGYVVDDIEAAMKYWTDVMGVGPWYYNPRVPIKNYRYCDEPYQVHNSVALANSGNVQVELIQTRDTTPSMYKDFKSLQGSGLQHVAFWTNTFDADLKQMLEMGYVVKMRGEVGENGRFVYFDKEYHPGTVIELSEVMGPKGELFRIIRESAVGWDGTDPIRPFPDLTTLKVRG</sequence>
<feature type="domain" description="VOC" evidence="1">
    <location>
        <begin position="7"/>
        <end position="146"/>
    </location>
</feature>
<keyword evidence="3" id="KW-1185">Reference proteome</keyword>
<keyword evidence="2" id="KW-0560">Oxidoreductase</keyword>
<reference evidence="2 3" key="1">
    <citation type="submission" date="2016-12" db="EMBL/GenBank/DDBJ databases">
        <authorList>
            <person name="Song W.-J."/>
            <person name="Kurnit D.M."/>
        </authorList>
    </citation>
    <scope>NUCLEOTIDE SEQUENCE [LARGE SCALE GENOMIC DNA]</scope>
    <source>
        <strain evidence="2 3">DSM 18488</strain>
    </source>
</reference>
<evidence type="ECO:0000313" key="2">
    <source>
        <dbReference type="EMBL" id="SHO43091.1"/>
    </source>
</evidence>
<name>A0A1M7XWF9_9BACT</name>
<keyword evidence="2" id="KW-0223">Dioxygenase</keyword>
<dbReference type="Pfam" id="PF13669">
    <property type="entry name" value="Glyoxalase_4"/>
    <property type="match status" value="1"/>
</dbReference>
<dbReference type="InterPro" id="IPR037523">
    <property type="entry name" value="VOC_core"/>
</dbReference>
<dbReference type="GO" id="GO:0051213">
    <property type="term" value="F:dioxygenase activity"/>
    <property type="evidence" value="ECO:0007669"/>
    <property type="project" value="UniProtKB-KW"/>
</dbReference>
<accession>A0A1M7XWF9</accession>
<dbReference type="Gene3D" id="3.10.180.10">
    <property type="entry name" value="2,3-Dihydroxybiphenyl 1,2-Dioxygenase, domain 1"/>
    <property type="match status" value="1"/>
</dbReference>
<dbReference type="STRING" id="1121416.SAMN02745220_00290"/>
<proteinExistence type="predicted"/>
<dbReference type="SUPFAM" id="SSF54593">
    <property type="entry name" value="Glyoxalase/Bleomycin resistance protein/Dihydroxybiphenyl dioxygenase"/>
    <property type="match status" value="1"/>
</dbReference>
<dbReference type="OrthoDB" id="332982at2"/>
<dbReference type="EMBL" id="FRFE01000001">
    <property type="protein sequence ID" value="SHO43091.1"/>
    <property type="molecule type" value="Genomic_DNA"/>
</dbReference>
<organism evidence="2 3">
    <name type="scientific">Desulfopila aestuarii DSM 18488</name>
    <dbReference type="NCBI Taxonomy" id="1121416"/>
    <lineage>
        <taxon>Bacteria</taxon>
        <taxon>Pseudomonadati</taxon>
        <taxon>Thermodesulfobacteriota</taxon>
        <taxon>Desulfobulbia</taxon>
        <taxon>Desulfobulbales</taxon>
        <taxon>Desulfocapsaceae</taxon>
        <taxon>Desulfopila</taxon>
    </lineage>
</organism>
<dbReference type="RefSeq" id="WP_073611642.1">
    <property type="nucleotide sequence ID" value="NZ_FRFE01000001.1"/>
</dbReference>
<dbReference type="InterPro" id="IPR029068">
    <property type="entry name" value="Glyas_Bleomycin-R_OHBP_Dase"/>
</dbReference>